<name>A0A644Y104_9ZZZZ</name>
<feature type="domain" description="YdbS-like PH" evidence="2">
    <location>
        <begin position="402"/>
        <end position="481"/>
    </location>
</feature>
<dbReference type="InterPro" id="IPR014529">
    <property type="entry name" value="UCP026631"/>
</dbReference>
<keyword evidence="1" id="KW-0472">Membrane</keyword>
<dbReference type="PANTHER" id="PTHR34473">
    <property type="entry name" value="UPF0699 TRANSMEMBRANE PROTEIN YDBS"/>
    <property type="match status" value="1"/>
</dbReference>
<feature type="transmembrane region" description="Helical" evidence="1">
    <location>
        <begin position="357"/>
        <end position="378"/>
    </location>
</feature>
<organism evidence="3">
    <name type="scientific">bioreactor metagenome</name>
    <dbReference type="NCBI Taxonomy" id="1076179"/>
    <lineage>
        <taxon>unclassified sequences</taxon>
        <taxon>metagenomes</taxon>
        <taxon>ecological metagenomes</taxon>
    </lineage>
</organism>
<proteinExistence type="predicted"/>
<feature type="domain" description="YdbS-like PH" evidence="2">
    <location>
        <begin position="58"/>
        <end position="117"/>
    </location>
</feature>
<gene>
    <name evidence="3" type="ORF">SDC9_68637</name>
</gene>
<dbReference type="PIRSF" id="PIRSF026631">
    <property type="entry name" value="UCP026631"/>
    <property type="match status" value="1"/>
</dbReference>
<sequence length="484" mass="55491">MTSKPSRNHWTVIIQDIFNSLKNLFIFFILMFSVRKAAVYIGMGILIIGSVIKAIKKWKSTEFYIEEYLLVYKTGFLRSTKQEIPFNKIDTIDVGKSLVDRIFNICTVKINTGNVTEKETEFNMKLKYSLAEELRKTILSSKTDNESELVLLDKKDEKNLEKVISIKEIVIYAVTKGKLAWAIGGFFAVMNFADDFEKFAKTSIIKDLGKSIRIDDTVLHNRTKAVFMVVALLLSIYIIINLLSIVFEIVKFYGFTIKVKNNNFSISYGLINKKEYSIPIEKIHGLKYKQGLLQQWLGIYTLETVTIGYGDEKNEKAILYPIANNKFKEEFLDKMLPEMIFSNKVEKPPKSSIKRFMLMRILIPLIILIPLYFIIEVIPSEFKLAVIAIIVLLSAIAGYLNYKNTSLGVTDKIIVTSAGGFNKTTNFIRQSSIQSIEKIQNPLQRKAMVCDYKLDIQSNNLADSVKVRHMEEELIDSLYENLII</sequence>
<comment type="caution">
    <text evidence="3">The sequence shown here is derived from an EMBL/GenBank/DDBJ whole genome shotgun (WGS) entry which is preliminary data.</text>
</comment>
<feature type="transmembrane region" description="Helical" evidence="1">
    <location>
        <begin position="37"/>
        <end position="55"/>
    </location>
</feature>
<evidence type="ECO:0000256" key="1">
    <source>
        <dbReference type="SAM" id="Phobius"/>
    </source>
</evidence>
<reference evidence="3" key="1">
    <citation type="submission" date="2019-08" db="EMBL/GenBank/DDBJ databases">
        <authorList>
            <person name="Kucharzyk K."/>
            <person name="Murdoch R.W."/>
            <person name="Higgins S."/>
            <person name="Loffler F."/>
        </authorList>
    </citation>
    <scope>NUCLEOTIDE SEQUENCE</scope>
</reference>
<dbReference type="AlphaFoldDB" id="A0A644Y104"/>
<protein>
    <recommendedName>
        <fullName evidence="2">YdbS-like PH domain-containing protein</fullName>
    </recommendedName>
</protein>
<dbReference type="InterPro" id="IPR005182">
    <property type="entry name" value="YdbS-like_PH"/>
</dbReference>
<feature type="transmembrane region" description="Helical" evidence="1">
    <location>
        <begin position="169"/>
        <end position="193"/>
    </location>
</feature>
<dbReference type="PANTHER" id="PTHR34473:SF2">
    <property type="entry name" value="UPF0699 TRANSMEMBRANE PROTEIN YDBT"/>
    <property type="match status" value="1"/>
</dbReference>
<feature type="domain" description="YdbS-like PH" evidence="2">
    <location>
        <begin position="253"/>
        <end position="317"/>
    </location>
</feature>
<feature type="transmembrane region" description="Helical" evidence="1">
    <location>
        <begin position="384"/>
        <end position="402"/>
    </location>
</feature>
<evidence type="ECO:0000313" key="3">
    <source>
        <dbReference type="EMBL" id="MPM22186.1"/>
    </source>
</evidence>
<accession>A0A644Y104</accession>
<feature type="transmembrane region" description="Helical" evidence="1">
    <location>
        <begin position="225"/>
        <end position="250"/>
    </location>
</feature>
<keyword evidence="1" id="KW-1133">Transmembrane helix</keyword>
<dbReference type="EMBL" id="VSSQ01003754">
    <property type="protein sequence ID" value="MPM22186.1"/>
    <property type="molecule type" value="Genomic_DNA"/>
</dbReference>
<dbReference type="Pfam" id="PF03703">
    <property type="entry name" value="bPH_2"/>
    <property type="match status" value="3"/>
</dbReference>
<keyword evidence="1" id="KW-0812">Transmembrane</keyword>
<evidence type="ECO:0000259" key="2">
    <source>
        <dbReference type="Pfam" id="PF03703"/>
    </source>
</evidence>